<protein>
    <submittedName>
        <fullName evidence="2">Uncharacterized protein</fullName>
    </submittedName>
</protein>
<dbReference type="EMBL" id="JAHRIP010040361">
    <property type="protein sequence ID" value="MEQ2296630.1"/>
    <property type="molecule type" value="Genomic_DNA"/>
</dbReference>
<keyword evidence="1" id="KW-0472">Membrane</keyword>
<evidence type="ECO:0000313" key="3">
    <source>
        <dbReference type="Proteomes" id="UP001469553"/>
    </source>
</evidence>
<name>A0ABV0YT86_9TELE</name>
<comment type="caution">
    <text evidence="2">The sequence shown here is derived from an EMBL/GenBank/DDBJ whole genome shotgun (WGS) entry which is preliminary data.</text>
</comment>
<accession>A0ABV0YT86</accession>
<keyword evidence="3" id="KW-1185">Reference proteome</keyword>
<evidence type="ECO:0000313" key="2">
    <source>
        <dbReference type="EMBL" id="MEQ2296630.1"/>
    </source>
</evidence>
<dbReference type="Proteomes" id="UP001469553">
    <property type="component" value="Unassembled WGS sequence"/>
</dbReference>
<keyword evidence="1" id="KW-1133">Transmembrane helix</keyword>
<gene>
    <name evidence="2" type="ORF">AMECASPLE_026625</name>
</gene>
<organism evidence="2 3">
    <name type="scientific">Ameca splendens</name>
    <dbReference type="NCBI Taxonomy" id="208324"/>
    <lineage>
        <taxon>Eukaryota</taxon>
        <taxon>Metazoa</taxon>
        <taxon>Chordata</taxon>
        <taxon>Craniata</taxon>
        <taxon>Vertebrata</taxon>
        <taxon>Euteleostomi</taxon>
        <taxon>Actinopterygii</taxon>
        <taxon>Neopterygii</taxon>
        <taxon>Teleostei</taxon>
        <taxon>Neoteleostei</taxon>
        <taxon>Acanthomorphata</taxon>
        <taxon>Ovalentaria</taxon>
        <taxon>Atherinomorphae</taxon>
        <taxon>Cyprinodontiformes</taxon>
        <taxon>Goodeidae</taxon>
        <taxon>Ameca</taxon>
    </lineage>
</organism>
<sequence length="80" mass="8860">MIVLNTSAAASLLYLIAFITVIFCFLFFRYLKQTLKTFSGQHTVCSLNWSSELELPAEVFLAGSRPIRVAHIGPLHSDGS</sequence>
<feature type="transmembrane region" description="Helical" evidence="1">
    <location>
        <begin position="12"/>
        <end position="31"/>
    </location>
</feature>
<proteinExistence type="predicted"/>
<evidence type="ECO:0000256" key="1">
    <source>
        <dbReference type="SAM" id="Phobius"/>
    </source>
</evidence>
<reference evidence="2 3" key="1">
    <citation type="submission" date="2021-06" db="EMBL/GenBank/DDBJ databases">
        <authorList>
            <person name="Palmer J.M."/>
        </authorList>
    </citation>
    <scope>NUCLEOTIDE SEQUENCE [LARGE SCALE GENOMIC DNA]</scope>
    <source>
        <strain evidence="2 3">AS_MEX2019</strain>
        <tissue evidence="2">Muscle</tissue>
    </source>
</reference>
<keyword evidence="1" id="KW-0812">Transmembrane</keyword>